<dbReference type="Proteomes" id="UP001589608">
    <property type="component" value="Unassembled WGS sequence"/>
</dbReference>
<proteinExistence type="inferred from homology"/>
<protein>
    <submittedName>
        <fullName evidence="3">ROK family protein</fullName>
    </submittedName>
</protein>
<evidence type="ECO:0000259" key="2">
    <source>
        <dbReference type="Pfam" id="PF12802"/>
    </source>
</evidence>
<accession>A0ABV5MJQ3</accession>
<gene>
    <name evidence="3" type="ORF">ACFFTR_38990</name>
</gene>
<comment type="caution">
    <text evidence="3">The sequence shown here is derived from an EMBL/GenBank/DDBJ whole genome shotgun (WGS) entry which is preliminary data.</text>
</comment>
<organism evidence="3 4">
    <name type="scientific">Dactylosporangium vinaceum</name>
    <dbReference type="NCBI Taxonomy" id="53362"/>
    <lineage>
        <taxon>Bacteria</taxon>
        <taxon>Bacillati</taxon>
        <taxon>Actinomycetota</taxon>
        <taxon>Actinomycetes</taxon>
        <taxon>Micromonosporales</taxon>
        <taxon>Micromonosporaceae</taxon>
        <taxon>Dactylosporangium</taxon>
    </lineage>
</organism>
<feature type="domain" description="HTH marR-type" evidence="2">
    <location>
        <begin position="16"/>
        <end position="63"/>
    </location>
</feature>
<dbReference type="EMBL" id="JBHMCA010000063">
    <property type="protein sequence ID" value="MFB9449099.1"/>
    <property type="molecule type" value="Genomic_DNA"/>
</dbReference>
<evidence type="ECO:0000256" key="1">
    <source>
        <dbReference type="ARBA" id="ARBA00006479"/>
    </source>
</evidence>
<dbReference type="PANTHER" id="PTHR18964:SF149">
    <property type="entry name" value="BIFUNCTIONAL UDP-N-ACETYLGLUCOSAMINE 2-EPIMERASE_N-ACETYLMANNOSAMINE KINASE"/>
    <property type="match status" value="1"/>
</dbReference>
<evidence type="ECO:0000313" key="3">
    <source>
        <dbReference type="EMBL" id="MFB9449099.1"/>
    </source>
</evidence>
<keyword evidence="4" id="KW-1185">Reference proteome</keyword>
<dbReference type="PANTHER" id="PTHR18964">
    <property type="entry name" value="ROK (REPRESSOR, ORF, KINASE) FAMILY"/>
    <property type="match status" value="1"/>
</dbReference>
<dbReference type="InterPro" id="IPR036388">
    <property type="entry name" value="WH-like_DNA-bd_sf"/>
</dbReference>
<dbReference type="SUPFAM" id="SSF46785">
    <property type="entry name" value="Winged helix' DNA-binding domain"/>
    <property type="match status" value="1"/>
</dbReference>
<dbReference type="InterPro" id="IPR000835">
    <property type="entry name" value="HTH_MarR-typ"/>
</dbReference>
<dbReference type="Gene3D" id="3.30.420.40">
    <property type="match status" value="2"/>
</dbReference>
<dbReference type="InterPro" id="IPR036390">
    <property type="entry name" value="WH_DNA-bd_sf"/>
</dbReference>
<dbReference type="SUPFAM" id="SSF53067">
    <property type="entry name" value="Actin-like ATPase domain"/>
    <property type="match status" value="1"/>
</dbReference>
<dbReference type="InterPro" id="IPR000600">
    <property type="entry name" value="ROK"/>
</dbReference>
<evidence type="ECO:0000313" key="4">
    <source>
        <dbReference type="Proteomes" id="UP001589608"/>
    </source>
</evidence>
<dbReference type="InterPro" id="IPR011991">
    <property type="entry name" value="ArsR-like_HTH"/>
</dbReference>
<dbReference type="InterPro" id="IPR043129">
    <property type="entry name" value="ATPase_NBD"/>
</dbReference>
<dbReference type="Pfam" id="PF12802">
    <property type="entry name" value="MarR_2"/>
    <property type="match status" value="1"/>
</dbReference>
<sequence length="408" mass="42107">MNEVPVGKHGTGRDLSRSAVLALLGGRGPTSRADIARELGLSPAAVSQIMRRLLEQGLVEEVAQAPSSGGRPGSLIGLVGSAGRALGVKVAADHLVVVNVRLDGQLLSSATMAFDATAPDALPRLAAALVPHTAPDPGLPPLLGVGVAVPGVVQRPDKGMVDADVLQWRQLPLGRHLRGVLGLPVVVENDVNALAVAEVLYGHGREVDDFLVLTIGRGIGLSIVADRTIYRGGRGGAGEFGHVPMEDDGPPCQCGRRGCLEASLGEPALERTARERGVLGPRQGFDALVAAADRGDDAACGVLAAAGRLLGRAVAGAANILDPDRIVIAGEGVAHWVHWDRAFRAEFARRQVRRGDGIALVVDTWDDSNWAQGAAALVLAAPFDLDGFGGDQADLVVARLHGGDGAVD</sequence>
<name>A0ABV5MJQ3_9ACTN</name>
<dbReference type="CDD" id="cd00090">
    <property type="entry name" value="HTH_ARSR"/>
    <property type="match status" value="1"/>
</dbReference>
<dbReference type="Pfam" id="PF00480">
    <property type="entry name" value="ROK"/>
    <property type="match status" value="1"/>
</dbReference>
<reference evidence="3 4" key="1">
    <citation type="submission" date="2024-09" db="EMBL/GenBank/DDBJ databases">
        <authorList>
            <person name="Sun Q."/>
            <person name="Mori K."/>
        </authorList>
    </citation>
    <scope>NUCLEOTIDE SEQUENCE [LARGE SCALE GENOMIC DNA]</scope>
    <source>
        <strain evidence="3 4">JCM 3307</strain>
    </source>
</reference>
<dbReference type="RefSeq" id="WP_223092775.1">
    <property type="nucleotide sequence ID" value="NZ_CP061913.1"/>
</dbReference>
<comment type="similarity">
    <text evidence="1">Belongs to the ROK (NagC/XylR) family.</text>
</comment>
<dbReference type="Gene3D" id="1.10.10.10">
    <property type="entry name" value="Winged helix-like DNA-binding domain superfamily/Winged helix DNA-binding domain"/>
    <property type="match status" value="1"/>
</dbReference>